<gene>
    <name evidence="3" type="ORF">EDC24_1666</name>
</gene>
<evidence type="ECO:0000256" key="1">
    <source>
        <dbReference type="SAM" id="MobiDB-lite"/>
    </source>
</evidence>
<keyword evidence="4" id="KW-1185">Reference proteome</keyword>
<dbReference type="Pfam" id="PF13624">
    <property type="entry name" value="SurA_N_3"/>
    <property type="match status" value="1"/>
</dbReference>
<proteinExistence type="predicted"/>
<feature type="chain" id="PRO_5039517858" evidence="2">
    <location>
        <begin position="19"/>
        <end position="267"/>
    </location>
</feature>
<dbReference type="PANTHER" id="PTHR47245:SF2">
    <property type="entry name" value="PEPTIDYL-PROLYL CIS-TRANS ISOMERASE HP_0175-RELATED"/>
    <property type="match status" value="1"/>
</dbReference>
<sequence length="267" mass="30266">MKKFLTAILIVMLTAFLAACSGDSDEGDNPEEGQEEDGQEENGEEEGQGEEGQGEEAQQEAINVDEIESDEVVATVNDTEILGEEFKSSVDRVTQMYQQQLGGQGIDQMQAQIQQQALDQLINREVIKQEAQSQDLSVSDEEISEEYDNQINGLIEQSQGEFEDEEQVLEQVGMNEEELKDSLQTDLLIQKYLDENLEEPEVTDEEIQEQYDNMKAQMEESESGEEVPSLEEVEDSIVQQIQSQKQGQQQQELIQNLREDYEIETLV</sequence>
<dbReference type="PANTHER" id="PTHR47245">
    <property type="entry name" value="PEPTIDYLPROLYL ISOMERASE"/>
    <property type="match status" value="1"/>
</dbReference>
<dbReference type="Gene3D" id="1.10.4030.10">
    <property type="entry name" value="Porin chaperone SurA, peptide-binding domain"/>
    <property type="match status" value="1"/>
</dbReference>
<dbReference type="PROSITE" id="PS51257">
    <property type="entry name" value="PROKAR_LIPOPROTEIN"/>
    <property type="match status" value="1"/>
</dbReference>
<dbReference type="RefSeq" id="WP_170158516.1">
    <property type="nucleotide sequence ID" value="NZ_RKRF01000009.1"/>
</dbReference>
<feature type="signal peptide" evidence="2">
    <location>
        <begin position="1"/>
        <end position="18"/>
    </location>
</feature>
<organism evidence="3 4">
    <name type="scientific">Aquisalibacillus elongatus</name>
    <dbReference type="NCBI Taxonomy" id="485577"/>
    <lineage>
        <taxon>Bacteria</taxon>
        <taxon>Bacillati</taxon>
        <taxon>Bacillota</taxon>
        <taxon>Bacilli</taxon>
        <taxon>Bacillales</taxon>
        <taxon>Bacillaceae</taxon>
        <taxon>Aquisalibacillus</taxon>
    </lineage>
</organism>
<dbReference type="InterPro" id="IPR050245">
    <property type="entry name" value="PrsA_foldase"/>
</dbReference>
<accession>A0A3N5BCQ5</accession>
<dbReference type="InterPro" id="IPR027304">
    <property type="entry name" value="Trigger_fact/SurA_dom_sf"/>
</dbReference>
<keyword evidence="2" id="KW-0732">Signal</keyword>
<dbReference type="EMBL" id="RKRF01000009">
    <property type="protein sequence ID" value="RPF53170.1"/>
    <property type="molecule type" value="Genomic_DNA"/>
</dbReference>
<evidence type="ECO:0000313" key="3">
    <source>
        <dbReference type="EMBL" id="RPF53170.1"/>
    </source>
</evidence>
<dbReference type="SUPFAM" id="SSF109998">
    <property type="entry name" value="Triger factor/SurA peptide-binding domain-like"/>
    <property type="match status" value="1"/>
</dbReference>
<name>A0A3N5BCQ5_9BACI</name>
<evidence type="ECO:0000256" key="2">
    <source>
        <dbReference type="SAM" id="SignalP"/>
    </source>
</evidence>
<reference evidence="3 4" key="1">
    <citation type="submission" date="2018-11" db="EMBL/GenBank/DDBJ databases">
        <title>Genomic Encyclopedia of Type Strains, Phase IV (KMG-IV): sequencing the most valuable type-strain genomes for metagenomic binning, comparative biology and taxonomic classification.</title>
        <authorList>
            <person name="Goeker M."/>
        </authorList>
    </citation>
    <scope>NUCLEOTIDE SEQUENCE [LARGE SCALE GENOMIC DNA]</scope>
    <source>
        <strain evidence="3 4">DSM 18090</strain>
    </source>
</reference>
<dbReference type="Proteomes" id="UP000276443">
    <property type="component" value="Unassembled WGS sequence"/>
</dbReference>
<feature type="compositionally biased region" description="Acidic residues" evidence="1">
    <location>
        <begin position="219"/>
        <end position="235"/>
    </location>
</feature>
<comment type="caution">
    <text evidence="3">The sequence shown here is derived from an EMBL/GenBank/DDBJ whole genome shotgun (WGS) entry which is preliminary data.</text>
</comment>
<dbReference type="AlphaFoldDB" id="A0A3N5BCQ5"/>
<feature type="region of interest" description="Disordered" evidence="1">
    <location>
        <begin position="20"/>
        <end position="81"/>
    </location>
</feature>
<feature type="region of interest" description="Disordered" evidence="1">
    <location>
        <begin position="216"/>
        <end position="251"/>
    </location>
</feature>
<evidence type="ECO:0000313" key="4">
    <source>
        <dbReference type="Proteomes" id="UP000276443"/>
    </source>
</evidence>
<feature type="compositionally biased region" description="Low complexity" evidence="1">
    <location>
        <begin position="237"/>
        <end position="251"/>
    </location>
</feature>
<feature type="compositionally biased region" description="Acidic residues" evidence="1">
    <location>
        <begin position="23"/>
        <end position="71"/>
    </location>
</feature>
<protein>
    <submittedName>
        <fullName evidence="3">SurA-like protein</fullName>
    </submittedName>
</protein>